<dbReference type="PROSITE" id="PS50294">
    <property type="entry name" value="WD_REPEATS_REGION"/>
    <property type="match status" value="1"/>
</dbReference>
<dbReference type="InterPro" id="IPR019775">
    <property type="entry name" value="WD40_repeat_CS"/>
</dbReference>
<dbReference type="GO" id="GO:0005840">
    <property type="term" value="C:ribosome"/>
    <property type="evidence" value="ECO:0007669"/>
    <property type="project" value="UniProtKB-KW"/>
</dbReference>
<keyword evidence="3" id="KW-0687">Ribonucleoprotein</keyword>
<sequence length="559" mass="62704">METWTAVIERQILLRNAAEFQPMERVFIAHRVAQNQLLRSQQRLQELGDENAKLDEKNKNLAQHLRTLELAAAGVVNRTSREEELEAKVAELQKQVQQNITQEKDYYKSICEANRLTEENKSLKEELSHMKEQEKHRENVLRMMKHEYAALKQESEELRPKLCTILNERDRCIKDLLASKDTVAKMQEKILEYEDELNRIRKAKRQQGGDAATSTNTTSTNTTTTAPIHTDPAVLSGSASSVRRGEALARERETLLSLDVQPPSAVLYAIDGAHGDRMVYAACAADGGRLLITGGGDRNIRHWEFSTGKPLRTHSSTDVPLALDSTSHYLLAGCADGVTRFWDTHTLRTVELTGHSEKVVAAYLSQSAHSAFTASSDRTIKLWDVRRGMGQRTIMCTSTCNDLCVVDSYILSAHYNGSLWVWDRRTVGHSTEIKNAHHQGVTCVRIDPDGRRCVSLGRDNSICVRDVRDLKQELFRVENSDMRVSSNLTRLAISPDGKLCAVGNARGAVFLIKLDEGHILDTTLSGEHQNGVHSVIWEMCDSSPLLASIGEDKRVVVWK</sequence>
<dbReference type="VEuPathDB" id="TriTrypDB:TM35_000162270"/>
<dbReference type="PROSITE" id="PS00678">
    <property type="entry name" value="WD_REPEATS_1"/>
    <property type="match status" value="1"/>
</dbReference>
<evidence type="ECO:0000256" key="5">
    <source>
        <dbReference type="SAM" id="Coils"/>
    </source>
</evidence>
<name>A0A1X0NWL7_9TRYP</name>
<organism evidence="7 8">
    <name type="scientific">Trypanosoma theileri</name>
    <dbReference type="NCBI Taxonomy" id="67003"/>
    <lineage>
        <taxon>Eukaryota</taxon>
        <taxon>Discoba</taxon>
        <taxon>Euglenozoa</taxon>
        <taxon>Kinetoplastea</taxon>
        <taxon>Metakinetoplastina</taxon>
        <taxon>Trypanosomatida</taxon>
        <taxon>Trypanosomatidae</taxon>
        <taxon>Trypanosoma</taxon>
    </lineage>
</organism>
<protein>
    <submittedName>
        <fullName evidence="7">Protein tipD</fullName>
    </submittedName>
</protein>
<keyword evidence="3" id="KW-0689">Ribosomal protein</keyword>
<dbReference type="AlphaFoldDB" id="A0A1X0NWL7"/>
<evidence type="ECO:0000256" key="4">
    <source>
        <dbReference type="PROSITE-ProRule" id="PRU00221"/>
    </source>
</evidence>
<dbReference type="OrthoDB" id="6262491at2759"/>
<dbReference type="InterPro" id="IPR045160">
    <property type="entry name" value="ATG16"/>
</dbReference>
<dbReference type="PANTHER" id="PTHR19878:SF8">
    <property type="entry name" value="AUTOPHAGY-RELATED 16, ISOFORM F"/>
    <property type="match status" value="1"/>
</dbReference>
<dbReference type="GeneID" id="39985879"/>
<evidence type="ECO:0000313" key="8">
    <source>
        <dbReference type="Proteomes" id="UP000192257"/>
    </source>
</evidence>
<keyword evidence="1 4" id="KW-0853">WD repeat</keyword>
<dbReference type="EMBL" id="NBCO01000016">
    <property type="protein sequence ID" value="ORC88589.1"/>
    <property type="molecule type" value="Genomic_DNA"/>
</dbReference>
<dbReference type="InterPro" id="IPR036322">
    <property type="entry name" value="WD40_repeat_dom_sf"/>
</dbReference>
<dbReference type="PROSITE" id="PS50082">
    <property type="entry name" value="WD_REPEATS_2"/>
    <property type="match status" value="3"/>
</dbReference>
<feature type="repeat" description="WD" evidence="4">
    <location>
        <begin position="352"/>
        <end position="393"/>
    </location>
</feature>
<dbReference type="Pfam" id="PF00400">
    <property type="entry name" value="WD40"/>
    <property type="match status" value="4"/>
</dbReference>
<dbReference type="InterPro" id="IPR015943">
    <property type="entry name" value="WD40/YVTN_repeat-like_dom_sf"/>
</dbReference>
<dbReference type="Proteomes" id="UP000192257">
    <property type="component" value="Unassembled WGS sequence"/>
</dbReference>
<evidence type="ECO:0000256" key="3">
    <source>
        <dbReference type="ARBA" id="ARBA00022980"/>
    </source>
</evidence>
<dbReference type="SUPFAM" id="SSF50978">
    <property type="entry name" value="WD40 repeat-like"/>
    <property type="match status" value="1"/>
</dbReference>
<feature type="repeat" description="WD" evidence="4">
    <location>
        <begin position="311"/>
        <end position="352"/>
    </location>
</feature>
<dbReference type="CDD" id="cd00200">
    <property type="entry name" value="WD40"/>
    <property type="match status" value="1"/>
</dbReference>
<feature type="repeat" description="WD" evidence="4">
    <location>
        <begin position="288"/>
        <end position="313"/>
    </location>
</feature>
<feature type="compositionally biased region" description="Low complexity" evidence="6">
    <location>
        <begin position="213"/>
        <end position="225"/>
    </location>
</feature>
<proteinExistence type="predicted"/>
<dbReference type="PANTHER" id="PTHR19878">
    <property type="entry name" value="AUTOPHAGY PROTEIN 16-LIKE"/>
    <property type="match status" value="1"/>
</dbReference>
<comment type="caution">
    <text evidence="7">The sequence shown here is derived from an EMBL/GenBank/DDBJ whole genome shotgun (WGS) entry which is preliminary data.</text>
</comment>
<dbReference type="STRING" id="67003.A0A1X0NWL7"/>
<evidence type="ECO:0000313" key="7">
    <source>
        <dbReference type="EMBL" id="ORC88589.1"/>
    </source>
</evidence>
<evidence type="ECO:0000256" key="6">
    <source>
        <dbReference type="SAM" id="MobiDB-lite"/>
    </source>
</evidence>
<keyword evidence="2" id="KW-0677">Repeat</keyword>
<reference evidence="7 8" key="1">
    <citation type="submission" date="2017-03" db="EMBL/GenBank/DDBJ databases">
        <title>An alternative strategy for trypanosome survival in the mammalian bloodstream revealed through genome and transcriptome analysis of the ubiquitous bovine parasite Trypanosoma (Megatrypanum) theileri.</title>
        <authorList>
            <person name="Kelly S."/>
            <person name="Ivens A."/>
            <person name="Mott A."/>
            <person name="O'Neill E."/>
            <person name="Emms D."/>
            <person name="Macleod O."/>
            <person name="Voorheis P."/>
            <person name="Matthews J."/>
            <person name="Matthews K."/>
            <person name="Carrington M."/>
        </authorList>
    </citation>
    <scope>NUCLEOTIDE SEQUENCE [LARGE SCALE GENOMIC DNA]</scope>
    <source>
        <strain evidence="7">Edinburgh</strain>
    </source>
</reference>
<dbReference type="RefSeq" id="XP_028882655.1">
    <property type="nucleotide sequence ID" value="XM_029026099.1"/>
</dbReference>
<evidence type="ECO:0000256" key="2">
    <source>
        <dbReference type="ARBA" id="ARBA00022737"/>
    </source>
</evidence>
<evidence type="ECO:0000256" key="1">
    <source>
        <dbReference type="ARBA" id="ARBA00022574"/>
    </source>
</evidence>
<gene>
    <name evidence="7" type="ORF">TM35_000162270</name>
</gene>
<accession>A0A1X0NWL7</accession>
<keyword evidence="8" id="KW-1185">Reference proteome</keyword>
<dbReference type="GO" id="GO:0000045">
    <property type="term" value="P:autophagosome assembly"/>
    <property type="evidence" value="ECO:0007669"/>
    <property type="project" value="InterPro"/>
</dbReference>
<dbReference type="Gene3D" id="2.130.10.10">
    <property type="entry name" value="YVTN repeat-like/Quinoprotein amine dehydrogenase"/>
    <property type="match status" value="2"/>
</dbReference>
<feature type="region of interest" description="Disordered" evidence="6">
    <location>
        <begin position="203"/>
        <end position="240"/>
    </location>
</feature>
<dbReference type="SMART" id="SM00320">
    <property type="entry name" value="WD40"/>
    <property type="match status" value="7"/>
</dbReference>
<keyword evidence="5" id="KW-0175">Coiled coil</keyword>
<feature type="coiled-coil region" evidence="5">
    <location>
        <begin position="30"/>
        <end position="133"/>
    </location>
</feature>
<dbReference type="InterPro" id="IPR001680">
    <property type="entry name" value="WD40_rpt"/>
</dbReference>